<evidence type="ECO:0000259" key="4">
    <source>
        <dbReference type="SMART" id="SM01008"/>
    </source>
</evidence>
<sequence length="779" mass="83089">MKSSRRQGQRVHRSTRSGWRGTRRGARSSWPGARAMREIHDLKAALAKGVIVTDDGAATSLPDAGMGHPCRRLDGVEKVTGAARYAGEVMPRGTLHAVFVGAPIPKGRLASVNAAAALEHPGVVRVLTHEDMPEFAEPAVPPFAQSLVPLGTDKIHYEGQPIAAVLAESIEAAEEGAALVAVECVAEEFATFEASDVHNPEGTGFAFQPLDLESGDVDAAIADAHAVVDESYGTASRHHNMMEPHTTLAEWRGDHLHIWDASQWTYGIRYALAGIVGYDIERITVNCPFTGGGFGGKGYVWPHQVLVPAMARTAGRPVKLSLGRAGCYTGNGYQPRILSSVRMAADSDGRLVALDHTSENVTSDTDNYVEFATAASRATYAVSNYRFRTRVRTANVGTPTPMRAPHEGPGCFATESAIDELAYKLGIDPLEIRLKNYAETDVLSGKPFSSKRLREAYSVGAERFGWWSRDAEPRSQVEDGKLVGQGVATAVMATFRHLSAARVVLEAGGEIVIEAGTQELGTGVRTVLPQIAAETLGVPLDRVRIELGSTNLLETAGTFGSGTSIGTGSAIAVASRNLLDRIRSLSGGNDVPAYADWPDLLSSRGVERLSADGTYGPEGGGPFDAHGALSKYAMHSYGAVFVEVEVDEDLGTARMRRVVGCYSAGRILNPATARSQMIGGVIWGYGRAMLESSAMDPAYGRYLSKNLSGVLVPVNADIPRNIDVCFIDEFDPHCSTIGVRGIGELGDVGVSPAIANAIYHACGRRVRELPVRMEDLMGP</sequence>
<organism evidence="5">
    <name type="scientific">Boseongicola sp. SB0664_bin_43</name>
    <dbReference type="NCBI Taxonomy" id="2604844"/>
    <lineage>
        <taxon>Bacteria</taxon>
        <taxon>Pseudomonadati</taxon>
        <taxon>Pseudomonadota</taxon>
        <taxon>Alphaproteobacteria</taxon>
        <taxon>Rhodobacterales</taxon>
        <taxon>Paracoccaceae</taxon>
        <taxon>Boseongicola</taxon>
    </lineage>
</organism>
<dbReference type="PANTHER" id="PTHR11908:SF132">
    <property type="entry name" value="ALDEHYDE OXIDASE 1-RELATED"/>
    <property type="match status" value="1"/>
</dbReference>
<dbReference type="Gene3D" id="3.30.365.10">
    <property type="entry name" value="Aldehyde oxidase/xanthine dehydrogenase, molybdopterin binding domain"/>
    <property type="match status" value="4"/>
</dbReference>
<dbReference type="InterPro" id="IPR046867">
    <property type="entry name" value="AldOxase/xan_DH_MoCoBD2"/>
</dbReference>
<evidence type="ECO:0000256" key="3">
    <source>
        <dbReference type="SAM" id="MobiDB-lite"/>
    </source>
</evidence>
<dbReference type="Pfam" id="PF20256">
    <property type="entry name" value="MoCoBD_2"/>
    <property type="match status" value="1"/>
</dbReference>
<dbReference type="SUPFAM" id="SSF56003">
    <property type="entry name" value="Molybdenum cofactor-binding domain"/>
    <property type="match status" value="1"/>
</dbReference>
<dbReference type="SMART" id="SM01008">
    <property type="entry name" value="Ald_Xan_dh_C"/>
    <property type="match status" value="1"/>
</dbReference>
<feature type="region of interest" description="Disordered" evidence="3">
    <location>
        <begin position="1"/>
        <end position="31"/>
    </location>
</feature>
<dbReference type="AlphaFoldDB" id="A0A6B0Y4Q0"/>
<reference evidence="5" key="1">
    <citation type="submission" date="2019-09" db="EMBL/GenBank/DDBJ databases">
        <title>Characterisation of the sponge microbiome using genome-centric metagenomics.</title>
        <authorList>
            <person name="Engelberts J.P."/>
            <person name="Robbins S.J."/>
            <person name="De Goeij J.M."/>
            <person name="Aranda M."/>
            <person name="Bell S.C."/>
            <person name="Webster N.S."/>
        </authorList>
    </citation>
    <scope>NUCLEOTIDE SEQUENCE</scope>
    <source>
        <strain evidence="5">SB0664_bin_43</strain>
    </source>
</reference>
<keyword evidence="1" id="KW-0500">Molybdenum</keyword>
<dbReference type="EMBL" id="VXRY01000570">
    <property type="protein sequence ID" value="MXY35132.1"/>
    <property type="molecule type" value="Genomic_DNA"/>
</dbReference>
<protein>
    <submittedName>
        <fullName evidence="5">Xanthine dehydrogenase family protein molybdopterin-binding subunit</fullName>
    </submittedName>
</protein>
<gene>
    <name evidence="5" type="ORF">F4Y60_13830</name>
</gene>
<keyword evidence="2" id="KW-0560">Oxidoreductase</keyword>
<accession>A0A6B0Y4Q0</accession>
<dbReference type="InterPro" id="IPR037165">
    <property type="entry name" value="AldOxase/xan_DH_Mopterin-bd_sf"/>
</dbReference>
<feature type="domain" description="Aldehyde oxidase/xanthine dehydrogenase a/b hammerhead" evidence="4">
    <location>
        <begin position="80"/>
        <end position="188"/>
    </location>
</feature>
<feature type="compositionally biased region" description="Basic residues" evidence="3">
    <location>
        <begin position="1"/>
        <end position="26"/>
    </location>
</feature>
<evidence type="ECO:0000313" key="5">
    <source>
        <dbReference type="EMBL" id="MXY35132.1"/>
    </source>
</evidence>
<evidence type="ECO:0000256" key="2">
    <source>
        <dbReference type="ARBA" id="ARBA00023002"/>
    </source>
</evidence>
<dbReference type="InterPro" id="IPR008274">
    <property type="entry name" value="AldOxase/xan_DH_MoCoBD1"/>
</dbReference>
<dbReference type="Pfam" id="PF01315">
    <property type="entry name" value="Ald_Xan_dh_C"/>
    <property type="match status" value="1"/>
</dbReference>
<dbReference type="PANTHER" id="PTHR11908">
    <property type="entry name" value="XANTHINE DEHYDROGENASE"/>
    <property type="match status" value="1"/>
</dbReference>
<dbReference type="Pfam" id="PF02738">
    <property type="entry name" value="MoCoBD_1"/>
    <property type="match status" value="1"/>
</dbReference>
<dbReference type="InterPro" id="IPR036856">
    <property type="entry name" value="Ald_Oxase/Xan_DH_a/b_sf"/>
</dbReference>
<comment type="caution">
    <text evidence="5">The sequence shown here is derived from an EMBL/GenBank/DDBJ whole genome shotgun (WGS) entry which is preliminary data.</text>
</comment>
<dbReference type="InterPro" id="IPR016208">
    <property type="entry name" value="Ald_Oxase/xanthine_DH-like"/>
</dbReference>
<dbReference type="SUPFAM" id="SSF54665">
    <property type="entry name" value="CO dehydrogenase molybdoprotein N-domain-like"/>
    <property type="match status" value="1"/>
</dbReference>
<dbReference type="GO" id="GO:0016491">
    <property type="term" value="F:oxidoreductase activity"/>
    <property type="evidence" value="ECO:0007669"/>
    <property type="project" value="UniProtKB-KW"/>
</dbReference>
<evidence type="ECO:0000256" key="1">
    <source>
        <dbReference type="ARBA" id="ARBA00022505"/>
    </source>
</evidence>
<dbReference type="Gene3D" id="3.90.1170.50">
    <property type="entry name" value="Aldehyde oxidase/xanthine dehydrogenase, a/b hammerhead"/>
    <property type="match status" value="1"/>
</dbReference>
<proteinExistence type="predicted"/>
<dbReference type="InterPro" id="IPR000674">
    <property type="entry name" value="Ald_Oxase/Xan_DH_a/b"/>
</dbReference>
<name>A0A6B0Y4Q0_9RHOB</name>
<dbReference type="GO" id="GO:0005506">
    <property type="term" value="F:iron ion binding"/>
    <property type="evidence" value="ECO:0007669"/>
    <property type="project" value="InterPro"/>
</dbReference>